<evidence type="ECO:0000313" key="1">
    <source>
        <dbReference type="EMBL" id="MBT9145876.1"/>
    </source>
</evidence>
<dbReference type="AlphaFoldDB" id="A0A9E2BHV3"/>
<protein>
    <submittedName>
        <fullName evidence="1">Uncharacterized protein</fullName>
    </submittedName>
</protein>
<dbReference type="EMBL" id="QLTW01000205">
    <property type="protein sequence ID" value="MBT9145876.1"/>
    <property type="molecule type" value="Genomic_DNA"/>
</dbReference>
<dbReference type="Proteomes" id="UP000811545">
    <property type="component" value="Unassembled WGS sequence"/>
</dbReference>
<organism evidence="1 2">
    <name type="scientific">Psychracetigena formicireducens</name>
    <dbReference type="NCBI Taxonomy" id="2986056"/>
    <lineage>
        <taxon>Bacteria</taxon>
        <taxon>Bacillati</taxon>
        <taxon>Candidatus Lithacetigenota</taxon>
        <taxon>Candidatus Psychracetigena</taxon>
    </lineage>
</organism>
<accession>A0A9E2BHV3</accession>
<gene>
    <name evidence="1" type="ORF">DDT42_01753</name>
</gene>
<sequence length="143" mass="16931">MKREEVLLELIYISPEEVMSPIQIMKSLFLIEKELKLGLYEFQPYLYGPCSFEVYSDLEYLENKIMISSLPTSVGWKYYGVTEEGKRIAKEVEKRLDKKILKKLQEVKTTVVSKSFFELLKYIYEKYPEYAVASIVNIRGFER</sequence>
<proteinExistence type="predicted"/>
<reference evidence="1 2" key="1">
    <citation type="journal article" date="2021" name="bioRxiv">
        <title>Unique metabolic strategies in Hadean analogues reveal hints for primordial physiology.</title>
        <authorList>
            <person name="Nobu M.K."/>
            <person name="Nakai R."/>
            <person name="Tamazawa S."/>
            <person name="Mori H."/>
            <person name="Toyoda A."/>
            <person name="Ijiri A."/>
            <person name="Suzuki S."/>
            <person name="Kurokawa K."/>
            <person name="Kamagata Y."/>
            <person name="Tamaki H."/>
        </authorList>
    </citation>
    <scope>NUCLEOTIDE SEQUENCE [LARGE SCALE GENOMIC DNA]</scope>
    <source>
        <strain evidence="1">BS525</strain>
    </source>
</reference>
<evidence type="ECO:0000313" key="2">
    <source>
        <dbReference type="Proteomes" id="UP000811545"/>
    </source>
</evidence>
<comment type="caution">
    <text evidence="1">The sequence shown here is derived from an EMBL/GenBank/DDBJ whole genome shotgun (WGS) entry which is preliminary data.</text>
</comment>
<name>A0A9E2BHV3_PSYF1</name>